<feature type="domain" description="CBS" evidence="3">
    <location>
        <begin position="95"/>
        <end position="150"/>
    </location>
</feature>
<sequence length="152" mass="16323">MKAKDIMVTDVPSITTKTTVAEAVRIMKSNFGDESFLNAAPGLIVVNERGGLAGILTPLSIITAIMDGAPEGKSDPGFFGSLCDRIKDLPISAIMEHQPISVTQDASVSDVARLFLTHRFQRVPVVDGKKVVGIIYRSRLLFAISQSLQLAP</sequence>
<feature type="domain" description="CBS" evidence="3">
    <location>
        <begin position="7"/>
        <end position="71"/>
    </location>
</feature>
<name>A0ABX8LL54_9BACT</name>
<keyword evidence="1 2" id="KW-0129">CBS domain</keyword>
<evidence type="ECO:0000256" key="1">
    <source>
        <dbReference type="ARBA" id="ARBA00023122"/>
    </source>
</evidence>
<dbReference type="Proteomes" id="UP000683559">
    <property type="component" value="Chromosome"/>
</dbReference>
<dbReference type="PROSITE" id="PS51371">
    <property type="entry name" value="CBS"/>
    <property type="match status" value="2"/>
</dbReference>
<dbReference type="InterPro" id="IPR051257">
    <property type="entry name" value="Diverse_CBS-Domain"/>
</dbReference>
<evidence type="ECO:0000256" key="2">
    <source>
        <dbReference type="PROSITE-ProRule" id="PRU00703"/>
    </source>
</evidence>
<dbReference type="EMBL" id="CP077683">
    <property type="protein sequence ID" value="QXE91435.1"/>
    <property type="molecule type" value="Genomic_DNA"/>
</dbReference>
<organism evidence="4 5">
    <name type="scientific">Geomonas subterranea</name>
    <dbReference type="NCBI Taxonomy" id="2847989"/>
    <lineage>
        <taxon>Bacteria</taxon>
        <taxon>Pseudomonadati</taxon>
        <taxon>Thermodesulfobacteriota</taxon>
        <taxon>Desulfuromonadia</taxon>
        <taxon>Geobacterales</taxon>
        <taxon>Geobacteraceae</taxon>
        <taxon>Geomonas</taxon>
    </lineage>
</organism>
<reference evidence="4 5" key="1">
    <citation type="submission" date="2021-06" db="EMBL/GenBank/DDBJ databases">
        <title>Gemonas diversity in paddy soil.</title>
        <authorList>
            <person name="Liu G."/>
        </authorList>
    </citation>
    <scope>NUCLEOTIDE SEQUENCE [LARGE SCALE GENOMIC DNA]</scope>
    <source>
        <strain evidence="4 5">RG2</strain>
    </source>
</reference>
<accession>A0ABX8LL54</accession>
<dbReference type="RefSeq" id="WP_217288020.1">
    <property type="nucleotide sequence ID" value="NZ_CP077683.1"/>
</dbReference>
<keyword evidence="5" id="KW-1185">Reference proteome</keyword>
<evidence type="ECO:0000313" key="5">
    <source>
        <dbReference type="Proteomes" id="UP000683559"/>
    </source>
</evidence>
<dbReference type="Pfam" id="PF00571">
    <property type="entry name" value="CBS"/>
    <property type="match status" value="2"/>
</dbReference>
<evidence type="ECO:0000259" key="3">
    <source>
        <dbReference type="PROSITE" id="PS51371"/>
    </source>
</evidence>
<protein>
    <submittedName>
        <fullName evidence="4">CBS domain-containing protein</fullName>
    </submittedName>
</protein>
<evidence type="ECO:0000313" key="4">
    <source>
        <dbReference type="EMBL" id="QXE91435.1"/>
    </source>
</evidence>
<gene>
    <name evidence="4" type="ORF">KP001_02500</name>
</gene>
<dbReference type="SMART" id="SM00116">
    <property type="entry name" value="CBS"/>
    <property type="match status" value="2"/>
</dbReference>
<dbReference type="PANTHER" id="PTHR43080">
    <property type="entry name" value="CBS DOMAIN-CONTAINING PROTEIN CBSX3, MITOCHONDRIAL"/>
    <property type="match status" value="1"/>
</dbReference>
<dbReference type="InterPro" id="IPR000644">
    <property type="entry name" value="CBS_dom"/>
</dbReference>
<proteinExistence type="predicted"/>
<dbReference type="PANTHER" id="PTHR43080:SF26">
    <property type="entry name" value="REGULATORY PROTEIN"/>
    <property type="match status" value="1"/>
</dbReference>